<dbReference type="Proteomes" id="UP000063789">
    <property type="component" value="Chromosome"/>
</dbReference>
<evidence type="ECO:0000256" key="1">
    <source>
        <dbReference type="ARBA" id="ARBA00005254"/>
    </source>
</evidence>
<protein>
    <submittedName>
        <fullName evidence="3">Dehydratase</fullName>
    </submittedName>
</protein>
<dbReference type="PATRIC" id="fig|1136941.3.peg.3967"/>
<evidence type="ECO:0000313" key="4">
    <source>
        <dbReference type="Proteomes" id="UP000063789"/>
    </source>
</evidence>
<dbReference type="Pfam" id="PF01575">
    <property type="entry name" value="MaoC_dehydratas"/>
    <property type="match status" value="1"/>
</dbReference>
<dbReference type="RefSeq" id="WP_006897079.1">
    <property type="nucleotide sequence ID" value="NZ_CP011853.1"/>
</dbReference>
<accession>A0A0N9NJU4</accession>
<dbReference type="InterPro" id="IPR029069">
    <property type="entry name" value="HotDog_dom_sf"/>
</dbReference>
<keyword evidence="4" id="KW-1185">Reference proteome</keyword>
<dbReference type="PANTHER" id="PTHR43664">
    <property type="entry name" value="MONOAMINE OXIDASE-RELATED"/>
    <property type="match status" value="1"/>
</dbReference>
<dbReference type="STRING" id="1136941.ACH46_19375"/>
<dbReference type="Gene3D" id="3.10.129.10">
    <property type="entry name" value="Hotdog Thioesterase"/>
    <property type="match status" value="1"/>
</dbReference>
<name>A0A0N9NJU4_9ACTN</name>
<dbReference type="InterPro" id="IPR052342">
    <property type="entry name" value="MCH/BMMD"/>
</dbReference>
<dbReference type="EMBL" id="CP011853">
    <property type="protein sequence ID" value="ALG86256.1"/>
    <property type="molecule type" value="Genomic_DNA"/>
</dbReference>
<dbReference type="SUPFAM" id="SSF54637">
    <property type="entry name" value="Thioesterase/thiol ester dehydrase-isomerase"/>
    <property type="match status" value="1"/>
</dbReference>
<comment type="similarity">
    <text evidence="1">Belongs to the enoyl-CoA hydratase/isomerase family.</text>
</comment>
<sequence length="161" mass="17801">MNAAPPSPSVYAEDFTPGQILELGDHTVSKSELVDFATRWDAQWFHIDEEAADQGHFRGLIASGVHTIAIAQRLLTQTMLNQWAVIAGLGFDRVRFPVPVRPGNVLTGTAQIAEITLDGTRGRVKIEMRLTDQDDHTVLYAELTIVMWQREQATTPSGGFN</sequence>
<dbReference type="PANTHER" id="PTHR43664:SF1">
    <property type="entry name" value="BETA-METHYLMALYL-COA DEHYDRATASE"/>
    <property type="match status" value="1"/>
</dbReference>
<gene>
    <name evidence="3" type="ORF">ACH46_19375</name>
</gene>
<dbReference type="OrthoDB" id="9797938at2"/>
<dbReference type="AlphaFoldDB" id="A0A0N9NJU4"/>
<proteinExistence type="inferred from homology"/>
<reference evidence="3 4" key="2">
    <citation type="journal article" date="2017" name="Int. J. Syst. Evol. Microbiol.">
        <title>Gordonia phthalatica sp. nov., a di-n-butyl phthalate-degrading bacterium isolated from activated sludge.</title>
        <authorList>
            <person name="Jin D."/>
            <person name="Kong X."/>
            <person name="Jia M."/>
            <person name="Yu X."/>
            <person name="Wang X."/>
            <person name="Zhuang X."/>
            <person name="Deng Y."/>
            <person name="Bai Z."/>
        </authorList>
    </citation>
    <scope>NUCLEOTIDE SEQUENCE [LARGE SCALE GENOMIC DNA]</scope>
    <source>
        <strain evidence="3 4">QH-11</strain>
    </source>
</reference>
<dbReference type="InterPro" id="IPR002539">
    <property type="entry name" value="MaoC-like_dom"/>
</dbReference>
<evidence type="ECO:0000313" key="3">
    <source>
        <dbReference type="EMBL" id="ALG86256.1"/>
    </source>
</evidence>
<dbReference type="KEGG" id="goq:ACH46_19375"/>
<reference evidence="4" key="1">
    <citation type="submission" date="2015-06" db="EMBL/GenBank/DDBJ databases">
        <title>Complete genome sequence and metabolic analysis of phthalate degradation pathway in Gordonia sp. QH-11.</title>
        <authorList>
            <person name="Jin D."/>
            <person name="Kong X."/>
            <person name="Bai Z."/>
        </authorList>
    </citation>
    <scope>NUCLEOTIDE SEQUENCE [LARGE SCALE GENOMIC DNA]</scope>
    <source>
        <strain evidence="4">QH-11</strain>
    </source>
</reference>
<feature type="domain" description="MaoC-like" evidence="2">
    <location>
        <begin position="22"/>
        <end position="116"/>
    </location>
</feature>
<organism evidence="3 4">
    <name type="scientific">Gordonia phthalatica</name>
    <dbReference type="NCBI Taxonomy" id="1136941"/>
    <lineage>
        <taxon>Bacteria</taxon>
        <taxon>Bacillati</taxon>
        <taxon>Actinomycetota</taxon>
        <taxon>Actinomycetes</taxon>
        <taxon>Mycobacteriales</taxon>
        <taxon>Gordoniaceae</taxon>
        <taxon>Gordonia</taxon>
    </lineage>
</organism>
<dbReference type="SMR" id="A0A0N9NJU4"/>
<evidence type="ECO:0000259" key="2">
    <source>
        <dbReference type="Pfam" id="PF01575"/>
    </source>
</evidence>